<accession>A0A4Z2I3W3</accession>
<sequence length="331" mass="35136">MAEQQERTDGGRHLTHPRQLSEVSLSLYGAMTKAVGAGGGVRVWRLERGDSGTDSGHMEPVCLTKSLCHVCSVSALSLSVPACPNFNPHGSLTYNDGSAEERAVANGTGPGARAGDPQLAKEGARAGASDASGAKTELCRVQALHFNSQGGMGGGEERLPFDLQLELSAVPLRINPTDGRLAIVTLFANSTYTFSNLEMASSQGHADSAIGEAVPDQEYAVPLLLNARPTLTRPTLTRPHCPSPGSGPLTLGPARVCPPEPDGGRTAPYCGMHTKNSLKGKMRGEDSFSGRGQWAFSSIWLTLSSSDLHKRRNCLDTAIWGKAFRRRITFN</sequence>
<feature type="region of interest" description="Disordered" evidence="1">
    <location>
        <begin position="102"/>
        <end position="131"/>
    </location>
</feature>
<gene>
    <name evidence="2" type="ORF">EYF80_017377</name>
</gene>
<reference evidence="2 3" key="1">
    <citation type="submission" date="2019-03" db="EMBL/GenBank/DDBJ databases">
        <title>First draft genome of Liparis tanakae, snailfish: a comprehensive survey of snailfish specific genes.</title>
        <authorList>
            <person name="Kim W."/>
            <person name="Song I."/>
            <person name="Jeong J.-H."/>
            <person name="Kim D."/>
            <person name="Kim S."/>
            <person name="Ryu S."/>
            <person name="Song J.Y."/>
            <person name="Lee S.K."/>
        </authorList>
    </citation>
    <scope>NUCLEOTIDE SEQUENCE [LARGE SCALE GENOMIC DNA]</scope>
    <source>
        <tissue evidence="2">Muscle</tissue>
    </source>
</reference>
<name>A0A4Z2I3W3_9TELE</name>
<dbReference type="EMBL" id="SRLO01000137">
    <property type="protein sequence ID" value="TNN72451.1"/>
    <property type="molecule type" value="Genomic_DNA"/>
</dbReference>
<evidence type="ECO:0000313" key="3">
    <source>
        <dbReference type="Proteomes" id="UP000314294"/>
    </source>
</evidence>
<organism evidence="2 3">
    <name type="scientific">Liparis tanakae</name>
    <name type="common">Tanaka's snailfish</name>
    <dbReference type="NCBI Taxonomy" id="230148"/>
    <lineage>
        <taxon>Eukaryota</taxon>
        <taxon>Metazoa</taxon>
        <taxon>Chordata</taxon>
        <taxon>Craniata</taxon>
        <taxon>Vertebrata</taxon>
        <taxon>Euteleostomi</taxon>
        <taxon>Actinopterygii</taxon>
        <taxon>Neopterygii</taxon>
        <taxon>Teleostei</taxon>
        <taxon>Neoteleostei</taxon>
        <taxon>Acanthomorphata</taxon>
        <taxon>Eupercaria</taxon>
        <taxon>Perciformes</taxon>
        <taxon>Cottioidei</taxon>
        <taxon>Cottales</taxon>
        <taxon>Liparidae</taxon>
        <taxon>Liparis</taxon>
    </lineage>
</organism>
<dbReference type="Proteomes" id="UP000314294">
    <property type="component" value="Unassembled WGS sequence"/>
</dbReference>
<keyword evidence="3" id="KW-1185">Reference proteome</keyword>
<feature type="region of interest" description="Disordered" evidence="1">
    <location>
        <begin position="234"/>
        <end position="253"/>
    </location>
</feature>
<evidence type="ECO:0000256" key="1">
    <source>
        <dbReference type="SAM" id="MobiDB-lite"/>
    </source>
</evidence>
<proteinExistence type="predicted"/>
<evidence type="ECO:0000313" key="2">
    <source>
        <dbReference type="EMBL" id="TNN72451.1"/>
    </source>
</evidence>
<dbReference type="AlphaFoldDB" id="A0A4Z2I3W3"/>
<protein>
    <submittedName>
        <fullName evidence="2">Uncharacterized protein</fullName>
    </submittedName>
</protein>
<comment type="caution">
    <text evidence="2">The sequence shown here is derived from an EMBL/GenBank/DDBJ whole genome shotgun (WGS) entry which is preliminary data.</text>
</comment>